<dbReference type="Proteomes" id="UP001163603">
    <property type="component" value="Chromosome 4"/>
</dbReference>
<evidence type="ECO:0000313" key="2">
    <source>
        <dbReference type="Proteomes" id="UP001163603"/>
    </source>
</evidence>
<protein>
    <submittedName>
        <fullName evidence="1">Uncharacterized protein</fullName>
    </submittedName>
</protein>
<evidence type="ECO:0000313" key="1">
    <source>
        <dbReference type="EMBL" id="KAJ0042932.1"/>
    </source>
</evidence>
<organism evidence="1 2">
    <name type="scientific">Pistacia integerrima</name>
    <dbReference type="NCBI Taxonomy" id="434235"/>
    <lineage>
        <taxon>Eukaryota</taxon>
        <taxon>Viridiplantae</taxon>
        <taxon>Streptophyta</taxon>
        <taxon>Embryophyta</taxon>
        <taxon>Tracheophyta</taxon>
        <taxon>Spermatophyta</taxon>
        <taxon>Magnoliopsida</taxon>
        <taxon>eudicotyledons</taxon>
        <taxon>Gunneridae</taxon>
        <taxon>Pentapetalae</taxon>
        <taxon>rosids</taxon>
        <taxon>malvids</taxon>
        <taxon>Sapindales</taxon>
        <taxon>Anacardiaceae</taxon>
        <taxon>Pistacia</taxon>
    </lineage>
</organism>
<sequence>MDVNNAIAPLCAKGCGFYGSQENKNMCSKCYKEFLKAELIVKSEAKVLNVEKPLNPMVDFDFSSSRTTLSVVASGSGSSMKNRCKNCNKKIGLTGFKCRCGDMFCGMHRYPKEHSCTFDFKKADREILVQQNPVVDGDKLAERI</sequence>
<reference evidence="2" key="1">
    <citation type="journal article" date="2023" name="G3 (Bethesda)">
        <title>Genome assembly and association tests identify interacting loci associated with vigor, precocity, and sex in interspecific pistachio rootstocks.</title>
        <authorList>
            <person name="Palmer W."/>
            <person name="Jacygrad E."/>
            <person name="Sagayaradj S."/>
            <person name="Cavanaugh K."/>
            <person name="Han R."/>
            <person name="Bertier L."/>
            <person name="Beede B."/>
            <person name="Kafkas S."/>
            <person name="Golino D."/>
            <person name="Preece J."/>
            <person name="Michelmore R."/>
        </authorList>
    </citation>
    <scope>NUCLEOTIDE SEQUENCE [LARGE SCALE GENOMIC DNA]</scope>
</reference>
<accession>A0ACC0YZM8</accession>
<gene>
    <name evidence="1" type="ORF">Pint_17294</name>
</gene>
<keyword evidence="2" id="KW-1185">Reference proteome</keyword>
<proteinExistence type="predicted"/>
<name>A0ACC0YZM8_9ROSI</name>
<dbReference type="EMBL" id="CM047739">
    <property type="protein sequence ID" value="KAJ0042932.1"/>
    <property type="molecule type" value="Genomic_DNA"/>
</dbReference>
<comment type="caution">
    <text evidence="1">The sequence shown here is derived from an EMBL/GenBank/DDBJ whole genome shotgun (WGS) entry which is preliminary data.</text>
</comment>